<accession>A0A7C8M8Y6</accession>
<evidence type="ECO:0000313" key="1">
    <source>
        <dbReference type="EMBL" id="KAF2870921.1"/>
    </source>
</evidence>
<dbReference type="EMBL" id="JAADJZ010000013">
    <property type="protein sequence ID" value="KAF2870921.1"/>
    <property type="molecule type" value="Genomic_DNA"/>
</dbReference>
<dbReference type="OrthoDB" id="2608216at2759"/>
<dbReference type="Proteomes" id="UP000481861">
    <property type="component" value="Unassembled WGS sequence"/>
</dbReference>
<organism evidence="1 2">
    <name type="scientific">Massariosphaeria phaeospora</name>
    <dbReference type="NCBI Taxonomy" id="100035"/>
    <lineage>
        <taxon>Eukaryota</taxon>
        <taxon>Fungi</taxon>
        <taxon>Dikarya</taxon>
        <taxon>Ascomycota</taxon>
        <taxon>Pezizomycotina</taxon>
        <taxon>Dothideomycetes</taxon>
        <taxon>Pleosporomycetidae</taxon>
        <taxon>Pleosporales</taxon>
        <taxon>Pleosporales incertae sedis</taxon>
        <taxon>Massariosphaeria</taxon>
    </lineage>
</organism>
<dbReference type="AlphaFoldDB" id="A0A7C8M8Y6"/>
<comment type="caution">
    <text evidence="1">The sequence shown here is derived from an EMBL/GenBank/DDBJ whole genome shotgun (WGS) entry which is preliminary data.</text>
</comment>
<proteinExistence type="predicted"/>
<sequence>MAKAWERVEKRAISTIQAGERDEVNPWVDRTQWLPYLVGIERADLLACIKEPVAEPDPRSDNEAEPTRYQPLQPYIDKEAIVKHTRPWQQVLMFFARTQKEHAWKSSQYRFKRQQREA</sequence>
<gene>
    <name evidence="1" type="ORF">BDV95DRAFT_619840</name>
</gene>
<evidence type="ECO:0000313" key="2">
    <source>
        <dbReference type="Proteomes" id="UP000481861"/>
    </source>
</evidence>
<name>A0A7C8M8Y6_9PLEO</name>
<protein>
    <submittedName>
        <fullName evidence="1">Uncharacterized protein</fullName>
    </submittedName>
</protein>
<keyword evidence="2" id="KW-1185">Reference proteome</keyword>
<reference evidence="1 2" key="1">
    <citation type="submission" date="2020-01" db="EMBL/GenBank/DDBJ databases">
        <authorList>
            <consortium name="DOE Joint Genome Institute"/>
            <person name="Haridas S."/>
            <person name="Albert R."/>
            <person name="Binder M."/>
            <person name="Bloem J."/>
            <person name="Labutti K."/>
            <person name="Salamov A."/>
            <person name="Andreopoulos B."/>
            <person name="Baker S.E."/>
            <person name="Barry K."/>
            <person name="Bills G."/>
            <person name="Bluhm B.H."/>
            <person name="Cannon C."/>
            <person name="Castanera R."/>
            <person name="Culley D.E."/>
            <person name="Daum C."/>
            <person name="Ezra D."/>
            <person name="Gonzalez J.B."/>
            <person name="Henrissat B."/>
            <person name="Kuo A."/>
            <person name="Liang C."/>
            <person name="Lipzen A."/>
            <person name="Lutzoni F."/>
            <person name="Magnuson J."/>
            <person name="Mondo S."/>
            <person name="Nolan M."/>
            <person name="Ohm R."/>
            <person name="Pangilinan J."/>
            <person name="Park H.-J.H."/>
            <person name="Ramirez L."/>
            <person name="Alfaro M."/>
            <person name="Sun H."/>
            <person name="Tritt A."/>
            <person name="Yoshinaga Y."/>
            <person name="Zwiers L.-H.L."/>
            <person name="Turgeon B.G."/>
            <person name="Goodwin S.B."/>
            <person name="Spatafora J.W."/>
            <person name="Crous P.W."/>
            <person name="Grigoriev I.V."/>
        </authorList>
    </citation>
    <scope>NUCLEOTIDE SEQUENCE [LARGE SCALE GENOMIC DNA]</scope>
    <source>
        <strain evidence="1 2">CBS 611.86</strain>
    </source>
</reference>